<dbReference type="EMBL" id="JAHLQF010000002">
    <property type="protein sequence ID" value="MBU5484782.1"/>
    <property type="molecule type" value="Genomic_DNA"/>
</dbReference>
<comment type="caution">
    <text evidence="1">The sequence shown here is derived from an EMBL/GenBank/DDBJ whole genome shotgun (WGS) entry which is preliminary data.</text>
</comment>
<gene>
    <name evidence="1" type="ORF">KQI86_10590</name>
</gene>
<dbReference type="PANTHER" id="PTHR31891:SF1">
    <property type="entry name" value="FORMAMIDASE C869.04-RELATED"/>
    <property type="match status" value="1"/>
</dbReference>
<name>A0ABS6EI10_9CLOT</name>
<dbReference type="RefSeq" id="WP_216439238.1">
    <property type="nucleotide sequence ID" value="NZ_JAHLQF010000002.1"/>
</dbReference>
<dbReference type="Proteomes" id="UP000726170">
    <property type="component" value="Unassembled WGS sequence"/>
</dbReference>
<protein>
    <submittedName>
        <fullName evidence="1">Acetamidase/formamidase family protein</fullName>
    </submittedName>
</protein>
<evidence type="ECO:0000313" key="2">
    <source>
        <dbReference type="Proteomes" id="UP000726170"/>
    </source>
</evidence>
<proteinExistence type="predicted"/>
<keyword evidence="2" id="KW-1185">Reference proteome</keyword>
<reference evidence="1 2" key="1">
    <citation type="submission" date="2021-06" db="EMBL/GenBank/DDBJ databases">
        <authorList>
            <person name="Sun Q."/>
            <person name="Li D."/>
        </authorList>
    </citation>
    <scope>NUCLEOTIDE SEQUENCE [LARGE SCALE GENOMIC DNA]</scope>
    <source>
        <strain evidence="1 2">MSJ-11</strain>
    </source>
</reference>
<organism evidence="1 2">
    <name type="scientific">Clostridium mobile</name>
    <dbReference type="NCBI Taxonomy" id="2841512"/>
    <lineage>
        <taxon>Bacteria</taxon>
        <taxon>Bacillati</taxon>
        <taxon>Bacillota</taxon>
        <taxon>Clostridia</taxon>
        <taxon>Eubacteriales</taxon>
        <taxon>Clostridiaceae</taxon>
        <taxon>Clostridium</taxon>
    </lineage>
</organism>
<dbReference type="PANTHER" id="PTHR31891">
    <property type="entry name" value="FORMAMIDASE C869.04-RELATED"/>
    <property type="match status" value="1"/>
</dbReference>
<dbReference type="Pfam" id="PF03069">
    <property type="entry name" value="FmdA_AmdA"/>
    <property type="match status" value="1"/>
</dbReference>
<evidence type="ECO:0000313" key="1">
    <source>
        <dbReference type="EMBL" id="MBU5484782.1"/>
    </source>
</evidence>
<sequence>MVKEFDKSKIIYEFSPNNKGIYFVKEGEEFWVETEDCYGGQIRTEKDLRPNINNSTMNPSVGPIVIDGAEEGDILCVEVLDIILDNQGVMCASPGVGVLGDKIKEYNTKIIPIKDDMAYFSENIVIPIQPMIGVIGVSPKEESIACITPGKHGANMDTKEVCKGSKVYLPVFVKGANLAVGDLHASMGDGELSGMGIEIAGKVKLKTRLIKNKTIRNPRIDSKDYLITIASANNYKEAIAEAVGDMVEVLKELLNLKFEDAYRILGATCDLRISQVVNPLITVKVCAPKEILKLEGFNF</sequence>
<accession>A0ABS6EI10</accession>
<dbReference type="InterPro" id="IPR004304">
    <property type="entry name" value="FmdA_AmdA"/>
</dbReference>